<dbReference type="InterPro" id="IPR055532">
    <property type="entry name" value="DUF7108_N"/>
</dbReference>
<feature type="domain" description="DUF7108" evidence="2">
    <location>
        <begin position="92"/>
        <end position="179"/>
    </location>
</feature>
<evidence type="ECO:0000313" key="4">
    <source>
        <dbReference type="Proteomes" id="UP001596201"/>
    </source>
</evidence>
<dbReference type="Pfam" id="PF23420">
    <property type="entry name" value="DUF7108_C"/>
    <property type="match status" value="1"/>
</dbReference>
<dbReference type="AlphaFoldDB" id="A0ABD5RD54"/>
<dbReference type="EMBL" id="JBHSKX010000002">
    <property type="protein sequence ID" value="MFC5367981.1"/>
    <property type="molecule type" value="Genomic_DNA"/>
</dbReference>
<evidence type="ECO:0000259" key="1">
    <source>
        <dbReference type="Pfam" id="PF23418"/>
    </source>
</evidence>
<accession>A0ABD5RD54</accession>
<dbReference type="InterPro" id="IPR056494">
    <property type="entry name" value="DUF7108_C"/>
</dbReference>
<keyword evidence="4" id="KW-1185">Reference proteome</keyword>
<evidence type="ECO:0000259" key="2">
    <source>
        <dbReference type="Pfam" id="PF23420"/>
    </source>
</evidence>
<name>A0ABD5RD54_9EURY</name>
<feature type="domain" description="DUF7108" evidence="1">
    <location>
        <begin position="3"/>
        <end position="86"/>
    </location>
</feature>
<reference evidence="3 4" key="1">
    <citation type="journal article" date="2019" name="Int. J. Syst. Evol. Microbiol.">
        <title>The Global Catalogue of Microorganisms (GCM) 10K type strain sequencing project: providing services to taxonomists for standard genome sequencing and annotation.</title>
        <authorList>
            <consortium name="The Broad Institute Genomics Platform"/>
            <consortium name="The Broad Institute Genome Sequencing Center for Infectious Disease"/>
            <person name="Wu L."/>
            <person name="Ma J."/>
        </authorList>
    </citation>
    <scope>NUCLEOTIDE SEQUENCE [LARGE SCALE GENOMIC DNA]</scope>
    <source>
        <strain evidence="3 4">CGMCC 1.12237</strain>
    </source>
</reference>
<organism evidence="3 4">
    <name type="scientific">Salinirubrum litoreum</name>
    <dbReference type="NCBI Taxonomy" id="1126234"/>
    <lineage>
        <taxon>Archaea</taxon>
        <taxon>Methanobacteriati</taxon>
        <taxon>Methanobacteriota</taxon>
        <taxon>Stenosarchaea group</taxon>
        <taxon>Halobacteria</taxon>
        <taxon>Halobacteriales</taxon>
        <taxon>Haloferacaceae</taxon>
        <taxon>Salinirubrum</taxon>
    </lineage>
</organism>
<protein>
    <submittedName>
        <fullName evidence="3">RnhA operon protein</fullName>
    </submittedName>
</protein>
<sequence>MAELPDDIVDEAERLTRLARQATEAEEATLYEDRREAILAAHEFRARVRDADDTLVLHPEEWLDDGTVQFDRIEDTDRAVEVSLSGPGDPEAWDDVERHNAELVAAVERDHGPVHAANARVFADFAGNHYAKRVDAIRADAVEEFLTEYYPRNAWPSAEQKAVIEESLRLLFETADAEVPGVTGDRR</sequence>
<gene>
    <name evidence="3" type="ORF">ACFPJ5_13675</name>
</gene>
<proteinExistence type="predicted"/>
<comment type="caution">
    <text evidence="3">The sequence shown here is derived from an EMBL/GenBank/DDBJ whole genome shotgun (WGS) entry which is preliminary data.</text>
</comment>
<dbReference type="RefSeq" id="WP_227230221.1">
    <property type="nucleotide sequence ID" value="NZ_JAJCVJ010000002.1"/>
</dbReference>
<dbReference type="Proteomes" id="UP001596201">
    <property type="component" value="Unassembled WGS sequence"/>
</dbReference>
<evidence type="ECO:0000313" key="3">
    <source>
        <dbReference type="EMBL" id="MFC5367981.1"/>
    </source>
</evidence>
<dbReference type="Pfam" id="PF23418">
    <property type="entry name" value="DUF7108"/>
    <property type="match status" value="1"/>
</dbReference>